<feature type="domain" description="PX" evidence="1">
    <location>
        <begin position="1"/>
        <end position="103"/>
    </location>
</feature>
<dbReference type="EMBL" id="AMQN01030715">
    <property type="status" value="NOT_ANNOTATED_CDS"/>
    <property type="molecule type" value="Genomic_DNA"/>
</dbReference>
<reference evidence="2 4" key="2">
    <citation type="journal article" date="2013" name="Nature">
        <title>Insights into bilaterian evolution from three spiralian genomes.</title>
        <authorList>
            <person name="Simakov O."/>
            <person name="Marletaz F."/>
            <person name="Cho S.J."/>
            <person name="Edsinger-Gonzales E."/>
            <person name="Havlak P."/>
            <person name="Hellsten U."/>
            <person name="Kuo D.H."/>
            <person name="Larsson T."/>
            <person name="Lv J."/>
            <person name="Arendt D."/>
            <person name="Savage R."/>
            <person name="Osoegawa K."/>
            <person name="de Jong P."/>
            <person name="Grimwood J."/>
            <person name="Chapman J.A."/>
            <person name="Shapiro H."/>
            <person name="Aerts A."/>
            <person name="Otillar R.P."/>
            <person name="Terry A.Y."/>
            <person name="Boore J.L."/>
            <person name="Grigoriev I.V."/>
            <person name="Lindberg D.R."/>
            <person name="Seaver E.C."/>
            <person name="Weisblat D.A."/>
            <person name="Putnam N.H."/>
            <person name="Rokhsar D.S."/>
        </authorList>
    </citation>
    <scope>NUCLEOTIDE SEQUENCE</scope>
    <source>
        <strain evidence="2 4">I ESC-2004</strain>
    </source>
</reference>
<name>R7TED2_CAPTE</name>
<dbReference type="OrthoDB" id="430293at2759"/>
<sequence length="234" mass="26987">MIIHNFQLISQVYNIDVYIGLHKWSVKHRYSEFHELHEKLVSQYKINKNLLPPKKIFGKQSENFIRKRQAELELYLQNMLTHFTDVPACLSQFLCFKEYEIHGIAQELAEELFHKGDMILEAGEVFHISPLQLHAISRRLTLPEPTCDAGDMKKDLGHVLDFITRVKYLKIQGSSKPVGTSNIIPNQLSFDLSCFKSLQSLQISDCTAERLEGVENMKGTLHALRVQHSIKSIK</sequence>
<evidence type="ECO:0000313" key="2">
    <source>
        <dbReference type="EMBL" id="ELT92089.1"/>
    </source>
</evidence>
<dbReference type="InterPro" id="IPR001683">
    <property type="entry name" value="PX_dom"/>
</dbReference>
<protein>
    <recommendedName>
        <fullName evidence="1">PX domain-containing protein</fullName>
    </recommendedName>
</protein>
<dbReference type="Pfam" id="PF00787">
    <property type="entry name" value="PX"/>
    <property type="match status" value="1"/>
</dbReference>
<dbReference type="PROSITE" id="PS50195">
    <property type="entry name" value="PX"/>
    <property type="match status" value="1"/>
</dbReference>
<dbReference type="EnsemblMetazoa" id="CapteT140420">
    <property type="protein sequence ID" value="CapteP140420"/>
    <property type="gene ID" value="CapteG140420"/>
</dbReference>
<evidence type="ECO:0000313" key="3">
    <source>
        <dbReference type="EnsemblMetazoa" id="CapteP140420"/>
    </source>
</evidence>
<dbReference type="FunFam" id="3.30.1520.10:FF:000020">
    <property type="entry name" value="nischarin isoform X1"/>
    <property type="match status" value="1"/>
</dbReference>
<dbReference type="GO" id="GO:0035091">
    <property type="term" value="F:phosphatidylinositol binding"/>
    <property type="evidence" value="ECO:0007669"/>
    <property type="project" value="InterPro"/>
</dbReference>
<keyword evidence="4" id="KW-1185">Reference proteome</keyword>
<feature type="non-terminal residue" evidence="2">
    <location>
        <position position="234"/>
    </location>
</feature>
<dbReference type="PANTHER" id="PTHR22775">
    <property type="entry name" value="SORTING NEXIN"/>
    <property type="match status" value="1"/>
</dbReference>
<dbReference type="EMBL" id="KB310260">
    <property type="protein sequence ID" value="ELT92089.1"/>
    <property type="molecule type" value="Genomic_DNA"/>
</dbReference>
<gene>
    <name evidence="2" type="ORF">CAPTEDRAFT_140420</name>
</gene>
<proteinExistence type="predicted"/>
<dbReference type="PANTHER" id="PTHR22775:SF3">
    <property type="entry name" value="SORTING NEXIN-13"/>
    <property type="match status" value="1"/>
</dbReference>
<reference evidence="4" key="1">
    <citation type="submission" date="2012-12" db="EMBL/GenBank/DDBJ databases">
        <authorList>
            <person name="Hellsten U."/>
            <person name="Grimwood J."/>
            <person name="Chapman J.A."/>
            <person name="Shapiro H."/>
            <person name="Aerts A."/>
            <person name="Otillar R.P."/>
            <person name="Terry A.Y."/>
            <person name="Boore J.L."/>
            <person name="Simakov O."/>
            <person name="Marletaz F."/>
            <person name="Cho S.-J."/>
            <person name="Edsinger-Gonzales E."/>
            <person name="Havlak P."/>
            <person name="Kuo D.-H."/>
            <person name="Larsson T."/>
            <person name="Lv J."/>
            <person name="Arendt D."/>
            <person name="Savage R."/>
            <person name="Osoegawa K."/>
            <person name="de Jong P."/>
            <person name="Lindberg D.R."/>
            <person name="Seaver E.C."/>
            <person name="Weisblat D.A."/>
            <person name="Putnam N.H."/>
            <person name="Grigoriev I.V."/>
            <person name="Rokhsar D.S."/>
        </authorList>
    </citation>
    <scope>NUCLEOTIDE SEQUENCE</scope>
    <source>
        <strain evidence="4">I ESC-2004</strain>
    </source>
</reference>
<dbReference type="SMART" id="SM00312">
    <property type="entry name" value="PX"/>
    <property type="match status" value="1"/>
</dbReference>
<organism evidence="2">
    <name type="scientific">Capitella teleta</name>
    <name type="common">Polychaete worm</name>
    <dbReference type="NCBI Taxonomy" id="283909"/>
    <lineage>
        <taxon>Eukaryota</taxon>
        <taxon>Metazoa</taxon>
        <taxon>Spiralia</taxon>
        <taxon>Lophotrochozoa</taxon>
        <taxon>Annelida</taxon>
        <taxon>Polychaeta</taxon>
        <taxon>Sedentaria</taxon>
        <taxon>Scolecida</taxon>
        <taxon>Capitellidae</taxon>
        <taxon>Capitella</taxon>
    </lineage>
</organism>
<dbReference type="InterPro" id="IPR036871">
    <property type="entry name" value="PX_dom_sf"/>
</dbReference>
<dbReference type="SUPFAM" id="SSF64268">
    <property type="entry name" value="PX domain"/>
    <property type="match status" value="1"/>
</dbReference>
<dbReference type="OMA" id="IHEAHIR"/>
<dbReference type="Gene3D" id="3.30.1520.10">
    <property type="entry name" value="Phox-like domain"/>
    <property type="match status" value="1"/>
</dbReference>
<accession>R7TED2</accession>
<evidence type="ECO:0000259" key="1">
    <source>
        <dbReference type="PROSITE" id="PS50195"/>
    </source>
</evidence>
<dbReference type="AlphaFoldDB" id="R7TED2"/>
<dbReference type="Proteomes" id="UP000014760">
    <property type="component" value="Unassembled WGS sequence"/>
</dbReference>
<dbReference type="HOGENOM" id="CLU_1187539_0_0_1"/>
<evidence type="ECO:0000313" key="4">
    <source>
        <dbReference type="Proteomes" id="UP000014760"/>
    </source>
</evidence>
<dbReference type="STRING" id="283909.R7TED2"/>
<reference evidence="3" key="3">
    <citation type="submission" date="2015-06" db="UniProtKB">
        <authorList>
            <consortium name="EnsemblMetazoa"/>
        </authorList>
    </citation>
    <scope>IDENTIFICATION</scope>
</reference>